<evidence type="ECO:0000256" key="15">
    <source>
        <dbReference type="ARBA" id="ARBA00081821"/>
    </source>
</evidence>
<dbReference type="GO" id="GO:0000151">
    <property type="term" value="C:ubiquitin ligase complex"/>
    <property type="evidence" value="ECO:0007669"/>
    <property type="project" value="InterPro"/>
</dbReference>
<dbReference type="SUPFAM" id="SSF57850">
    <property type="entry name" value="RING/U-box"/>
    <property type="match status" value="1"/>
</dbReference>
<comment type="subcellular location">
    <subcellularLocation>
        <location evidence="3">Cytoplasm</location>
    </subcellularLocation>
    <subcellularLocation>
        <location evidence="2">Nucleus</location>
    </subcellularLocation>
</comment>
<sequence>MAVVLLNFKTDVRLLLMSFPFKNPVMGTLMRDPVKLPSGSIMDRTVITRHLLNTQTDPFTRQPLNENMLEPAVELKTQIDAWIEEKMHLANKRPHLK</sequence>
<dbReference type="Pfam" id="PF04564">
    <property type="entry name" value="U-box"/>
    <property type="match status" value="1"/>
</dbReference>
<reference evidence="19" key="1">
    <citation type="submission" date="2019-12" db="UniProtKB">
        <authorList>
            <consortium name="WormBaseParasite"/>
        </authorList>
    </citation>
    <scope>IDENTIFICATION</scope>
</reference>
<dbReference type="InterPro" id="IPR013083">
    <property type="entry name" value="Znf_RING/FYVE/PHD"/>
</dbReference>
<evidence type="ECO:0000256" key="14">
    <source>
        <dbReference type="ARBA" id="ARBA00072779"/>
    </source>
</evidence>
<evidence type="ECO:0000256" key="5">
    <source>
        <dbReference type="ARBA" id="ARBA00007434"/>
    </source>
</evidence>
<evidence type="ECO:0000256" key="8">
    <source>
        <dbReference type="ARBA" id="ARBA00022553"/>
    </source>
</evidence>
<dbReference type="WBParaSite" id="TMUE_0000001868.1">
    <property type="protein sequence ID" value="TMUE_0000001868.1"/>
    <property type="gene ID" value="WBGene00297735"/>
</dbReference>
<keyword evidence="8" id="KW-0597">Phosphoprotein</keyword>
<proteinExistence type="inferred from homology"/>
<keyword evidence="10" id="KW-0833">Ubl conjugation pathway</keyword>
<protein>
    <recommendedName>
        <fullName evidence="14">Ubiquitin conjugation factor E4 B</fullName>
        <ecNumber evidence="6">2.3.2.27</ecNumber>
    </recommendedName>
    <alternativeName>
        <fullName evidence="16">RING-type E3 ubiquitin transferase E4 B</fullName>
    </alternativeName>
    <alternativeName>
        <fullName evidence="15">Ubiquitin fusion degradation protein 2</fullName>
    </alternativeName>
</protein>
<evidence type="ECO:0000256" key="9">
    <source>
        <dbReference type="ARBA" id="ARBA00022679"/>
    </source>
</evidence>
<dbReference type="FunFam" id="3.30.40.10:FF:000060">
    <property type="entry name" value="ubiquitin conjugation factor E4 B"/>
    <property type="match status" value="1"/>
</dbReference>
<dbReference type="Proteomes" id="UP000046395">
    <property type="component" value="Unassembled WGS sequence"/>
</dbReference>
<evidence type="ECO:0000256" key="3">
    <source>
        <dbReference type="ARBA" id="ARBA00004496"/>
    </source>
</evidence>
<dbReference type="STRING" id="70415.A0A5S6Q3T7"/>
<dbReference type="PANTHER" id="PTHR13931">
    <property type="entry name" value="UBIQUITINATION FACTOR E4"/>
    <property type="match status" value="1"/>
</dbReference>
<keyword evidence="9" id="KW-0808">Transferase</keyword>
<evidence type="ECO:0000256" key="13">
    <source>
        <dbReference type="ARBA" id="ARBA00056267"/>
    </source>
</evidence>
<keyword evidence="18" id="KW-1185">Reference proteome</keyword>
<dbReference type="PROSITE" id="PS51698">
    <property type="entry name" value="U_BOX"/>
    <property type="match status" value="1"/>
</dbReference>
<evidence type="ECO:0000256" key="6">
    <source>
        <dbReference type="ARBA" id="ARBA00012483"/>
    </source>
</evidence>
<organism evidence="18 19">
    <name type="scientific">Trichuris muris</name>
    <name type="common">Mouse whipworm</name>
    <dbReference type="NCBI Taxonomy" id="70415"/>
    <lineage>
        <taxon>Eukaryota</taxon>
        <taxon>Metazoa</taxon>
        <taxon>Ecdysozoa</taxon>
        <taxon>Nematoda</taxon>
        <taxon>Enoplea</taxon>
        <taxon>Dorylaimia</taxon>
        <taxon>Trichinellida</taxon>
        <taxon>Trichuridae</taxon>
        <taxon>Trichuris</taxon>
    </lineage>
</organism>
<dbReference type="GO" id="GO:0034450">
    <property type="term" value="F:ubiquitin-ubiquitin ligase activity"/>
    <property type="evidence" value="ECO:0007669"/>
    <property type="project" value="InterPro"/>
</dbReference>
<name>A0A5S6Q3T7_TRIMR</name>
<comment type="pathway">
    <text evidence="4">Protein modification; protein ubiquitination.</text>
</comment>
<evidence type="ECO:0000313" key="19">
    <source>
        <dbReference type="WBParaSite" id="TMUE_0000001868.1"/>
    </source>
</evidence>
<evidence type="ECO:0000256" key="1">
    <source>
        <dbReference type="ARBA" id="ARBA00000900"/>
    </source>
</evidence>
<dbReference type="SMART" id="SM00504">
    <property type="entry name" value="Ubox"/>
    <property type="match status" value="1"/>
</dbReference>
<evidence type="ECO:0000259" key="17">
    <source>
        <dbReference type="PROSITE" id="PS51698"/>
    </source>
</evidence>
<dbReference type="GO" id="GO:0005737">
    <property type="term" value="C:cytoplasm"/>
    <property type="evidence" value="ECO:0007669"/>
    <property type="project" value="UniProtKB-SubCell"/>
</dbReference>
<evidence type="ECO:0000256" key="11">
    <source>
        <dbReference type="ARBA" id="ARBA00022990"/>
    </source>
</evidence>
<comment type="function">
    <text evidence="13">Ubiquitin-protein ligase that probably functions as an E3 ligase in conjunction with specific E1 and E2 ligases. May also function as an E4 ligase mediating the assembly of polyubiquitin chains on substrates ubiquitinated by another E3 ubiquitin ligase. May regulate myosin assembly in striated muscles together with STUB1 and VCP/p97 by targeting myosin chaperone UNC45B for proteasomal degradation.</text>
</comment>
<dbReference type="InterPro" id="IPR045132">
    <property type="entry name" value="UBE4"/>
</dbReference>
<dbReference type="Gene3D" id="3.30.40.10">
    <property type="entry name" value="Zinc/RING finger domain, C3HC4 (zinc finger)"/>
    <property type="match status" value="1"/>
</dbReference>
<dbReference type="PANTHER" id="PTHR13931:SF2">
    <property type="entry name" value="UBIQUITIN CONJUGATION FACTOR E4 B"/>
    <property type="match status" value="1"/>
</dbReference>
<dbReference type="EC" id="2.3.2.27" evidence="6"/>
<keyword evidence="7" id="KW-0963">Cytoplasm</keyword>
<dbReference type="InterPro" id="IPR003613">
    <property type="entry name" value="Ubox_domain"/>
</dbReference>
<dbReference type="GO" id="GO:0036503">
    <property type="term" value="P:ERAD pathway"/>
    <property type="evidence" value="ECO:0007669"/>
    <property type="project" value="InterPro"/>
</dbReference>
<evidence type="ECO:0000313" key="18">
    <source>
        <dbReference type="Proteomes" id="UP000046395"/>
    </source>
</evidence>
<dbReference type="GO" id="GO:0006511">
    <property type="term" value="P:ubiquitin-dependent protein catabolic process"/>
    <property type="evidence" value="ECO:0007669"/>
    <property type="project" value="UniProtKB-ARBA"/>
</dbReference>
<evidence type="ECO:0000256" key="2">
    <source>
        <dbReference type="ARBA" id="ARBA00004123"/>
    </source>
</evidence>
<evidence type="ECO:0000256" key="12">
    <source>
        <dbReference type="ARBA" id="ARBA00023242"/>
    </source>
</evidence>
<keyword evidence="11" id="KW-0007">Acetylation</keyword>
<evidence type="ECO:0000256" key="10">
    <source>
        <dbReference type="ARBA" id="ARBA00022786"/>
    </source>
</evidence>
<dbReference type="GO" id="GO:0005634">
    <property type="term" value="C:nucleus"/>
    <property type="evidence" value="ECO:0007669"/>
    <property type="project" value="UniProtKB-SubCell"/>
</dbReference>
<feature type="domain" description="U-box" evidence="17">
    <location>
        <begin position="24"/>
        <end position="89"/>
    </location>
</feature>
<comment type="similarity">
    <text evidence="5">Belongs to the ubiquitin conjugation factor E4 family.</text>
</comment>
<accession>A0A5S6Q3T7</accession>
<dbReference type="AlphaFoldDB" id="A0A5S6Q3T7"/>
<evidence type="ECO:0000256" key="4">
    <source>
        <dbReference type="ARBA" id="ARBA00004906"/>
    </source>
</evidence>
<evidence type="ECO:0000256" key="7">
    <source>
        <dbReference type="ARBA" id="ARBA00022490"/>
    </source>
</evidence>
<keyword evidence="12" id="KW-0539">Nucleus</keyword>
<evidence type="ECO:0000256" key="16">
    <source>
        <dbReference type="ARBA" id="ARBA00083610"/>
    </source>
</evidence>
<comment type="catalytic activity">
    <reaction evidence="1">
        <text>S-ubiquitinyl-[E2 ubiquitin-conjugating enzyme]-L-cysteine + [acceptor protein]-L-lysine = [E2 ubiquitin-conjugating enzyme]-L-cysteine + N(6)-ubiquitinyl-[acceptor protein]-L-lysine.</text>
        <dbReference type="EC" id="2.3.2.27"/>
    </reaction>
</comment>
<dbReference type="GO" id="GO:0000209">
    <property type="term" value="P:protein polyubiquitination"/>
    <property type="evidence" value="ECO:0007669"/>
    <property type="project" value="TreeGrafter"/>
</dbReference>